<dbReference type="SMART" id="SM00355">
    <property type="entry name" value="ZnF_C2H2"/>
    <property type="match status" value="4"/>
</dbReference>
<feature type="region of interest" description="Disordered" evidence="1">
    <location>
        <begin position="323"/>
        <end position="347"/>
    </location>
</feature>
<proteinExistence type="predicted"/>
<organism evidence="3 4">
    <name type="scientific">Drosophila willistoni</name>
    <name type="common">Fruit fly</name>
    <dbReference type="NCBI Taxonomy" id="7260"/>
    <lineage>
        <taxon>Eukaryota</taxon>
        <taxon>Metazoa</taxon>
        <taxon>Ecdysozoa</taxon>
        <taxon>Arthropoda</taxon>
        <taxon>Hexapoda</taxon>
        <taxon>Insecta</taxon>
        <taxon>Pterygota</taxon>
        <taxon>Neoptera</taxon>
        <taxon>Endopterygota</taxon>
        <taxon>Diptera</taxon>
        <taxon>Brachycera</taxon>
        <taxon>Muscomorpha</taxon>
        <taxon>Ephydroidea</taxon>
        <taxon>Drosophilidae</taxon>
        <taxon>Drosophila</taxon>
        <taxon>Sophophora</taxon>
    </lineage>
</organism>
<dbReference type="PANTHER" id="PTHR46786:SF1">
    <property type="entry name" value="ZINC FINGER MATRIN-TYPE PROTEIN 3"/>
    <property type="match status" value="1"/>
</dbReference>
<accession>B4MWQ6</accession>
<name>B4MWQ6_DROWI</name>
<feature type="domain" description="C2H2-type" evidence="2">
    <location>
        <begin position="683"/>
        <end position="705"/>
    </location>
</feature>
<dbReference type="PROSITE" id="PS00028">
    <property type="entry name" value="ZINC_FINGER_C2H2_1"/>
    <property type="match status" value="2"/>
</dbReference>
<feature type="domain" description="C2H2-type" evidence="2">
    <location>
        <begin position="566"/>
        <end position="588"/>
    </location>
</feature>
<feature type="compositionally biased region" description="Polar residues" evidence="1">
    <location>
        <begin position="337"/>
        <end position="346"/>
    </location>
</feature>
<dbReference type="eggNOG" id="ENOG502S3W6">
    <property type="taxonomic scope" value="Eukaryota"/>
</dbReference>
<gene>
    <name evidence="3" type="primary">Dwil\GK15519</name>
    <name evidence="3" type="ORF">Dwil_GK15519</name>
</gene>
<dbReference type="InterPro" id="IPR003604">
    <property type="entry name" value="Matrin/U1-like-C_Znf_C2H2"/>
</dbReference>
<dbReference type="AlphaFoldDB" id="B4MWQ6"/>
<dbReference type="SUPFAM" id="SSF57667">
    <property type="entry name" value="beta-beta-alpha zinc fingers"/>
    <property type="match status" value="4"/>
</dbReference>
<dbReference type="Gene3D" id="3.30.160.60">
    <property type="entry name" value="Classic Zinc Finger"/>
    <property type="match status" value="4"/>
</dbReference>
<dbReference type="InterPro" id="IPR036236">
    <property type="entry name" value="Znf_C2H2_sf"/>
</dbReference>
<evidence type="ECO:0000313" key="4">
    <source>
        <dbReference type="Proteomes" id="UP000007798"/>
    </source>
</evidence>
<dbReference type="GO" id="GO:0008270">
    <property type="term" value="F:zinc ion binding"/>
    <property type="evidence" value="ECO:0007669"/>
    <property type="project" value="InterPro"/>
</dbReference>
<dbReference type="InParanoid" id="B4MWQ6"/>
<dbReference type="InterPro" id="IPR013087">
    <property type="entry name" value="Znf_C2H2_type"/>
</dbReference>
<dbReference type="PANTHER" id="PTHR46786">
    <property type="entry name" value="ZINC FINGER MATRIN-TYPE PROTEIN 3"/>
    <property type="match status" value="1"/>
</dbReference>
<dbReference type="HOGENOM" id="CLU_413494_0_0_1"/>
<dbReference type="SMART" id="SM00451">
    <property type="entry name" value="ZnF_U1"/>
    <property type="match status" value="4"/>
</dbReference>
<dbReference type="STRING" id="7260.B4MWQ6"/>
<dbReference type="OrthoDB" id="434647at2759"/>
<keyword evidence="4" id="KW-1185">Reference proteome</keyword>
<dbReference type="Pfam" id="PF12874">
    <property type="entry name" value="zf-met"/>
    <property type="match status" value="3"/>
</dbReference>
<dbReference type="InterPro" id="IPR052644">
    <property type="entry name" value="ZMAT3"/>
</dbReference>
<evidence type="ECO:0000259" key="2">
    <source>
        <dbReference type="PROSITE" id="PS00028"/>
    </source>
</evidence>
<evidence type="ECO:0000313" key="3">
    <source>
        <dbReference type="EMBL" id="EDW76545.2"/>
    </source>
</evidence>
<dbReference type="KEGG" id="dwi:6642412"/>
<sequence length="720" mass="81612">MLSRKYPSSCIRRLPPVHEQIALQCAKNISRMAVDLPKPTIPTGEVPVLVELRRTDDSSVHYYQVNVSSDYHNDDIDYDRDEDWTTVIGEISNLKQWLNLTAPITETADIQPPPCPMHGQLQQQRSVGTIGSIRLAQATNPQVMMTQSALHIVQDPETKVICKENVATFNELPITREADELTKEHFMATLHQQQASPLDYAELWLPQHGTCWAIQRFTPLPLEIAEISLDENNEYVKKVMLPTPAPSHTLKASPQLIQQAPQLQNFPLKIQVGQQHSSSPIRLLNGIKLNDKISVKNAVLRLNQNGDYVSSEQVLPRINGFKYSQHHQPTHGPNGYSKPQKSSNGVIPTKNGFKLAMESIDIHKHHNGEKGSFRCLDMTPPTGTSSRSPHYHQVPLLSCYNDDHLPKIKEESNLHQDRDSSFTKKVTTLHMHDMLAPEATYPVELQTLFRWNYCDLCRTAMRTVRNAVDHYSSKAHDRRVNTWLMRHCCEYGNASEEVLRCVRTPGPAAFYCEVCDLKLTSMMHAQQHLFGRRHLMVSQNMTKPNGEGHYDDQGRWVRTDTKWLMCQLCDVSITSESQMAMHMAGARHRRRQYTSCPGVRLSLNGSHIYRITANGSMEPLNPFGCYMKHSGNCSGIGSALNGIKRLPLGILRGNPLKIKAETGHCQKEQQPQPNGTNSTVYYCEVCNINLNHLKSAKQHEDGRMHNKKMQRVNIFHAAYA</sequence>
<dbReference type="EMBL" id="CH963857">
    <property type="protein sequence ID" value="EDW76545.2"/>
    <property type="molecule type" value="Genomic_DNA"/>
</dbReference>
<dbReference type="GO" id="GO:0003676">
    <property type="term" value="F:nucleic acid binding"/>
    <property type="evidence" value="ECO:0007669"/>
    <property type="project" value="InterPro"/>
</dbReference>
<protein>
    <recommendedName>
        <fullName evidence="2">C2H2-type domain-containing protein</fullName>
    </recommendedName>
</protein>
<dbReference type="Proteomes" id="UP000007798">
    <property type="component" value="Unassembled WGS sequence"/>
</dbReference>
<evidence type="ECO:0000256" key="1">
    <source>
        <dbReference type="SAM" id="MobiDB-lite"/>
    </source>
</evidence>
<reference evidence="3 4" key="1">
    <citation type="journal article" date="2007" name="Nature">
        <title>Evolution of genes and genomes on the Drosophila phylogeny.</title>
        <authorList>
            <consortium name="Drosophila 12 Genomes Consortium"/>
            <person name="Clark A.G."/>
            <person name="Eisen M.B."/>
            <person name="Smith D.R."/>
            <person name="Bergman C.M."/>
            <person name="Oliver B."/>
            <person name="Markow T.A."/>
            <person name="Kaufman T.C."/>
            <person name="Kellis M."/>
            <person name="Gelbart W."/>
            <person name="Iyer V.N."/>
            <person name="Pollard D.A."/>
            <person name="Sackton T.B."/>
            <person name="Larracuente A.M."/>
            <person name="Singh N.D."/>
            <person name="Abad J.P."/>
            <person name="Abt D.N."/>
            <person name="Adryan B."/>
            <person name="Aguade M."/>
            <person name="Akashi H."/>
            <person name="Anderson W.W."/>
            <person name="Aquadro C.F."/>
            <person name="Ardell D.H."/>
            <person name="Arguello R."/>
            <person name="Artieri C.G."/>
            <person name="Barbash D.A."/>
            <person name="Barker D."/>
            <person name="Barsanti P."/>
            <person name="Batterham P."/>
            <person name="Batzoglou S."/>
            <person name="Begun D."/>
            <person name="Bhutkar A."/>
            <person name="Blanco E."/>
            <person name="Bosak S.A."/>
            <person name="Bradley R.K."/>
            <person name="Brand A.D."/>
            <person name="Brent M.R."/>
            <person name="Brooks A.N."/>
            <person name="Brown R.H."/>
            <person name="Butlin R.K."/>
            <person name="Caggese C."/>
            <person name="Calvi B.R."/>
            <person name="Bernardo de Carvalho A."/>
            <person name="Caspi A."/>
            <person name="Castrezana S."/>
            <person name="Celniker S.E."/>
            <person name="Chang J.L."/>
            <person name="Chapple C."/>
            <person name="Chatterji S."/>
            <person name="Chinwalla A."/>
            <person name="Civetta A."/>
            <person name="Clifton S.W."/>
            <person name="Comeron J.M."/>
            <person name="Costello J.C."/>
            <person name="Coyne J.A."/>
            <person name="Daub J."/>
            <person name="David R.G."/>
            <person name="Delcher A.L."/>
            <person name="Delehaunty K."/>
            <person name="Do C.B."/>
            <person name="Ebling H."/>
            <person name="Edwards K."/>
            <person name="Eickbush T."/>
            <person name="Evans J.D."/>
            <person name="Filipski A."/>
            <person name="Findeiss S."/>
            <person name="Freyhult E."/>
            <person name="Fulton L."/>
            <person name="Fulton R."/>
            <person name="Garcia A.C."/>
            <person name="Gardiner A."/>
            <person name="Garfield D.A."/>
            <person name="Garvin B.E."/>
            <person name="Gibson G."/>
            <person name="Gilbert D."/>
            <person name="Gnerre S."/>
            <person name="Godfrey J."/>
            <person name="Good R."/>
            <person name="Gotea V."/>
            <person name="Gravely B."/>
            <person name="Greenberg A.J."/>
            <person name="Griffiths-Jones S."/>
            <person name="Gross S."/>
            <person name="Guigo R."/>
            <person name="Gustafson E.A."/>
            <person name="Haerty W."/>
            <person name="Hahn M.W."/>
            <person name="Halligan D.L."/>
            <person name="Halpern A.L."/>
            <person name="Halter G.M."/>
            <person name="Han M.V."/>
            <person name="Heger A."/>
            <person name="Hillier L."/>
            <person name="Hinrichs A.S."/>
            <person name="Holmes I."/>
            <person name="Hoskins R.A."/>
            <person name="Hubisz M.J."/>
            <person name="Hultmark D."/>
            <person name="Huntley M.A."/>
            <person name="Jaffe D.B."/>
            <person name="Jagadeeshan S."/>
            <person name="Jeck W.R."/>
            <person name="Johnson J."/>
            <person name="Jones C.D."/>
            <person name="Jordan W.C."/>
            <person name="Karpen G.H."/>
            <person name="Kataoka E."/>
            <person name="Keightley P.D."/>
            <person name="Kheradpour P."/>
            <person name="Kirkness E.F."/>
            <person name="Koerich L.B."/>
            <person name="Kristiansen K."/>
            <person name="Kudrna D."/>
            <person name="Kulathinal R.J."/>
            <person name="Kumar S."/>
            <person name="Kwok R."/>
            <person name="Lander E."/>
            <person name="Langley C.H."/>
            <person name="Lapoint R."/>
            <person name="Lazzaro B.P."/>
            <person name="Lee S.J."/>
            <person name="Levesque L."/>
            <person name="Li R."/>
            <person name="Lin C.F."/>
            <person name="Lin M.F."/>
            <person name="Lindblad-Toh K."/>
            <person name="Llopart A."/>
            <person name="Long M."/>
            <person name="Low L."/>
            <person name="Lozovsky E."/>
            <person name="Lu J."/>
            <person name="Luo M."/>
            <person name="Machado C.A."/>
            <person name="Makalowski W."/>
            <person name="Marzo M."/>
            <person name="Matsuda M."/>
            <person name="Matzkin L."/>
            <person name="McAllister B."/>
            <person name="McBride C.S."/>
            <person name="McKernan B."/>
            <person name="McKernan K."/>
            <person name="Mendez-Lago M."/>
            <person name="Minx P."/>
            <person name="Mollenhauer M.U."/>
            <person name="Montooth K."/>
            <person name="Mount S.M."/>
            <person name="Mu X."/>
            <person name="Myers E."/>
            <person name="Negre B."/>
            <person name="Newfeld S."/>
            <person name="Nielsen R."/>
            <person name="Noor M.A."/>
            <person name="O'Grady P."/>
            <person name="Pachter L."/>
            <person name="Papaceit M."/>
            <person name="Parisi M.J."/>
            <person name="Parisi M."/>
            <person name="Parts L."/>
            <person name="Pedersen J.S."/>
            <person name="Pesole G."/>
            <person name="Phillippy A.M."/>
            <person name="Ponting C.P."/>
            <person name="Pop M."/>
            <person name="Porcelli D."/>
            <person name="Powell J.R."/>
            <person name="Prohaska S."/>
            <person name="Pruitt K."/>
            <person name="Puig M."/>
            <person name="Quesneville H."/>
            <person name="Ram K.R."/>
            <person name="Rand D."/>
            <person name="Rasmussen M.D."/>
            <person name="Reed L.K."/>
            <person name="Reenan R."/>
            <person name="Reily A."/>
            <person name="Remington K.A."/>
            <person name="Rieger T.T."/>
            <person name="Ritchie M.G."/>
            <person name="Robin C."/>
            <person name="Rogers Y.H."/>
            <person name="Rohde C."/>
            <person name="Rozas J."/>
            <person name="Rubenfield M.J."/>
            <person name="Ruiz A."/>
            <person name="Russo S."/>
            <person name="Salzberg S.L."/>
            <person name="Sanchez-Gracia A."/>
            <person name="Saranga D.J."/>
            <person name="Sato H."/>
            <person name="Schaeffer S.W."/>
            <person name="Schatz M.C."/>
            <person name="Schlenke T."/>
            <person name="Schwartz R."/>
            <person name="Segarra C."/>
            <person name="Singh R.S."/>
            <person name="Sirot L."/>
            <person name="Sirota M."/>
            <person name="Sisneros N.B."/>
            <person name="Smith C.D."/>
            <person name="Smith T.F."/>
            <person name="Spieth J."/>
            <person name="Stage D.E."/>
            <person name="Stark A."/>
            <person name="Stephan W."/>
            <person name="Strausberg R.L."/>
            <person name="Strempel S."/>
            <person name="Sturgill D."/>
            <person name="Sutton G."/>
            <person name="Sutton G.G."/>
            <person name="Tao W."/>
            <person name="Teichmann S."/>
            <person name="Tobari Y.N."/>
            <person name="Tomimura Y."/>
            <person name="Tsolas J.M."/>
            <person name="Valente V.L."/>
            <person name="Venter E."/>
            <person name="Venter J.C."/>
            <person name="Vicario S."/>
            <person name="Vieira F.G."/>
            <person name="Vilella A.J."/>
            <person name="Villasante A."/>
            <person name="Walenz B."/>
            <person name="Wang J."/>
            <person name="Wasserman M."/>
            <person name="Watts T."/>
            <person name="Wilson D."/>
            <person name="Wilson R.K."/>
            <person name="Wing R.A."/>
            <person name="Wolfner M.F."/>
            <person name="Wong A."/>
            <person name="Wong G.K."/>
            <person name="Wu C.I."/>
            <person name="Wu G."/>
            <person name="Yamamoto D."/>
            <person name="Yang H.P."/>
            <person name="Yang S.P."/>
            <person name="Yorke J.A."/>
            <person name="Yoshida K."/>
            <person name="Zdobnov E."/>
            <person name="Zhang P."/>
            <person name="Zhang Y."/>
            <person name="Zimin A.V."/>
            <person name="Baldwin J."/>
            <person name="Abdouelleil A."/>
            <person name="Abdulkadir J."/>
            <person name="Abebe A."/>
            <person name="Abera B."/>
            <person name="Abreu J."/>
            <person name="Acer S.C."/>
            <person name="Aftuck L."/>
            <person name="Alexander A."/>
            <person name="An P."/>
            <person name="Anderson E."/>
            <person name="Anderson S."/>
            <person name="Arachi H."/>
            <person name="Azer M."/>
            <person name="Bachantsang P."/>
            <person name="Barry A."/>
            <person name="Bayul T."/>
            <person name="Berlin A."/>
            <person name="Bessette D."/>
            <person name="Bloom T."/>
            <person name="Blye J."/>
            <person name="Boguslavskiy L."/>
            <person name="Bonnet C."/>
            <person name="Boukhgalter B."/>
            <person name="Bourzgui I."/>
            <person name="Brown A."/>
            <person name="Cahill P."/>
            <person name="Channer S."/>
            <person name="Cheshatsang Y."/>
            <person name="Chuda L."/>
            <person name="Citroen M."/>
            <person name="Collymore A."/>
            <person name="Cooke P."/>
            <person name="Costello M."/>
            <person name="D'Aco K."/>
            <person name="Daza R."/>
            <person name="De Haan G."/>
            <person name="DeGray S."/>
            <person name="DeMaso C."/>
            <person name="Dhargay N."/>
            <person name="Dooley K."/>
            <person name="Dooley E."/>
            <person name="Doricent M."/>
            <person name="Dorje P."/>
            <person name="Dorjee K."/>
            <person name="Dupes A."/>
            <person name="Elong R."/>
            <person name="Falk J."/>
            <person name="Farina A."/>
            <person name="Faro S."/>
            <person name="Ferguson D."/>
            <person name="Fisher S."/>
            <person name="Foley C.D."/>
            <person name="Franke A."/>
            <person name="Friedrich D."/>
            <person name="Gadbois L."/>
            <person name="Gearin G."/>
            <person name="Gearin C.R."/>
            <person name="Giannoukos G."/>
            <person name="Goode T."/>
            <person name="Graham J."/>
            <person name="Grandbois E."/>
            <person name="Grewal S."/>
            <person name="Gyaltsen K."/>
            <person name="Hafez N."/>
            <person name="Hagos B."/>
            <person name="Hall J."/>
            <person name="Henson C."/>
            <person name="Hollinger A."/>
            <person name="Honan T."/>
            <person name="Huard M.D."/>
            <person name="Hughes L."/>
            <person name="Hurhula B."/>
            <person name="Husby M.E."/>
            <person name="Kamat A."/>
            <person name="Kanga B."/>
            <person name="Kashin S."/>
            <person name="Khazanovich D."/>
            <person name="Kisner P."/>
            <person name="Lance K."/>
            <person name="Lara M."/>
            <person name="Lee W."/>
            <person name="Lennon N."/>
            <person name="Letendre F."/>
            <person name="LeVine R."/>
            <person name="Lipovsky A."/>
            <person name="Liu X."/>
            <person name="Liu J."/>
            <person name="Liu S."/>
            <person name="Lokyitsang T."/>
            <person name="Lokyitsang Y."/>
            <person name="Lubonja R."/>
            <person name="Lui A."/>
            <person name="MacDonald P."/>
            <person name="Magnisalis V."/>
            <person name="Maru K."/>
            <person name="Matthews C."/>
            <person name="McCusker W."/>
            <person name="McDonough S."/>
            <person name="Mehta T."/>
            <person name="Meldrim J."/>
            <person name="Meneus L."/>
            <person name="Mihai O."/>
            <person name="Mihalev A."/>
            <person name="Mihova T."/>
            <person name="Mittelman R."/>
            <person name="Mlenga V."/>
            <person name="Montmayeur A."/>
            <person name="Mulrain L."/>
            <person name="Navidi A."/>
            <person name="Naylor J."/>
            <person name="Negash T."/>
            <person name="Nguyen T."/>
            <person name="Nguyen N."/>
            <person name="Nicol R."/>
            <person name="Norbu C."/>
            <person name="Norbu N."/>
            <person name="Novod N."/>
            <person name="O'Neill B."/>
            <person name="Osman S."/>
            <person name="Markiewicz E."/>
            <person name="Oyono O.L."/>
            <person name="Patti C."/>
            <person name="Phunkhang P."/>
            <person name="Pierre F."/>
            <person name="Priest M."/>
            <person name="Raghuraman S."/>
            <person name="Rege F."/>
            <person name="Reyes R."/>
            <person name="Rise C."/>
            <person name="Rogov P."/>
            <person name="Ross K."/>
            <person name="Ryan E."/>
            <person name="Settipalli S."/>
            <person name="Shea T."/>
            <person name="Sherpa N."/>
            <person name="Shi L."/>
            <person name="Shih D."/>
            <person name="Sparrow T."/>
            <person name="Spaulding J."/>
            <person name="Stalker J."/>
            <person name="Stange-Thomann N."/>
            <person name="Stavropoulos S."/>
            <person name="Stone C."/>
            <person name="Strader C."/>
            <person name="Tesfaye S."/>
            <person name="Thomson T."/>
            <person name="Thoulutsang Y."/>
            <person name="Thoulutsang D."/>
            <person name="Topham K."/>
            <person name="Topping I."/>
            <person name="Tsamla T."/>
            <person name="Vassiliev H."/>
            <person name="Vo A."/>
            <person name="Wangchuk T."/>
            <person name="Wangdi T."/>
            <person name="Weiand M."/>
            <person name="Wilkinson J."/>
            <person name="Wilson A."/>
            <person name="Yadav S."/>
            <person name="Young G."/>
            <person name="Yu Q."/>
            <person name="Zembek L."/>
            <person name="Zhong D."/>
            <person name="Zimmer A."/>
            <person name="Zwirko Z."/>
            <person name="Jaffe D.B."/>
            <person name="Alvarez P."/>
            <person name="Brockman W."/>
            <person name="Butler J."/>
            <person name="Chin C."/>
            <person name="Gnerre S."/>
            <person name="Grabherr M."/>
            <person name="Kleber M."/>
            <person name="Mauceli E."/>
            <person name="MacCallum I."/>
        </authorList>
    </citation>
    <scope>NUCLEOTIDE SEQUENCE [LARGE SCALE GENOMIC DNA]</scope>
    <source>
        <strain evidence="4">Tucson 14030-0811.24</strain>
    </source>
</reference>